<comment type="caution">
    <text evidence="1">The sequence shown here is derived from an EMBL/GenBank/DDBJ whole genome shotgun (WGS) entry which is preliminary data.</text>
</comment>
<evidence type="ECO:0000313" key="1">
    <source>
        <dbReference type="EMBL" id="KAG0148149.1"/>
    </source>
</evidence>
<reference evidence="1" key="1">
    <citation type="submission" date="2013-11" db="EMBL/GenBank/DDBJ databases">
        <title>Genome sequence of the fusiform rust pathogen reveals effectors for host alternation and coevolution with pine.</title>
        <authorList>
            <consortium name="DOE Joint Genome Institute"/>
            <person name="Smith K."/>
            <person name="Pendleton A."/>
            <person name="Kubisiak T."/>
            <person name="Anderson C."/>
            <person name="Salamov A."/>
            <person name="Aerts A."/>
            <person name="Riley R."/>
            <person name="Clum A."/>
            <person name="Lindquist E."/>
            <person name="Ence D."/>
            <person name="Campbell M."/>
            <person name="Kronenberg Z."/>
            <person name="Feau N."/>
            <person name="Dhillon B."/>
            <person name="Hamelin R."/>
            <person name="Burleigh J."/>
            <person name="Smith J."/>
            <person name="Yandell M."/>
            <person name="Nelson C."/>
            <person name="Grigoriev I."/>
            <person name="Davis J."/>
        </authorList>
    </citation>
    <scope>NUCLEOTIDE SEQUENCE</scope>
    <source>
        <strain evidence="1">G11</strain>
    </source>
</reference>
<proteinExistence type="predicted"/>
<protein>
    <submittedName>
        <fullName evidence="1">Uncharacterized protein</fullName>
    </submittedName>
</protein>
<organism evidence="1 2">
    <name type="scientific">Cronartium quercuum f. sp. fusiforme G11</name>
    <dbReference type="NCBI Taxonomy" id="708437"/>
    <lineage>
        <taxon>Eukaryota</taxon>
        <taxon>Fungi</taxon>
        <taxon>Dikarya</taxon>
        <taxon>Basidiomycota</taxon>
        <taxon>Pucciniomycotina</taxon>
        <taxon>Pucciniomycetes</taxon>
        <taxon>Pucciniales</taxon>
        <taxon>Coleosporiaceae</taxon>
        <taxon>Cronartium</taxon>
    </lineage>
</organism>
<sequence>MSHLRYNNQGALVQSYHQTEQIVAHDRDRRDRGYDTSFLSWLVSYWLGRYDTVTVYWWARWYQACQAWCIVSHSAVPTIIILVTHLQYR</sequence>
<keyword evidence="2" id="KW-1185">Reference proteome</keyword>
<dbReference type="AlphaFoldDB" id="A0A9P6TDU9"/>
<dbReference type="Proteomes" id="UP000886653">
    <property type="component" value="Unassembled WGS sequence"/>
</dbReference>
<evidence type="ECO:0000313" key="2">
    <source>
        <dbReference type="Proteomes" id="UP000886653"/>
    </source>
</evidence>
<gene>
    <name evidence="1" type="ORF">CROQUDRAFT_90688</name>
</gene>
<dbReference type="EMBL" id="MU167240">
    <property type="protein sequence ID" value="KAG0148149.1"/>
    <property type="molecule type" value="Genomic_DNA"/>
</dbReference>
<name>A0A9P6TDU9_9BASI</name>
<accession>A0A9P6TDU9</accession>